<dbReference type="InterPro" id="IPR043502">
    <property type="entry name" value="DNA/RNA_pol_sf"/>
</dbReference>
<dbReference type="CDD" id="cd01650">
    <property type="entry name" value="RT_nLTR_like"/>
    <property type="match status" value="1"/>
</dbReference>
<evidence type="ECO:0000313" key="4">
    <source>
        <dbReference type="WBParaSite" id="SPAL_0000131800.1"/>
    </source>
</evidence>
<organism evidence="3 4">
    <name type="scientific">Strongyloides papillosus</name>
    <name type="common">Intestinal threadworm</name>
    <dbReference type="NCBI Taxonomy" id="174720"/>
    <lineage>
        <taxon>Eukaryota</taxon>
        <taxon>Metazoa</taxon>
        <taxon>Ecdysozoa</taxon>
        <taxon>Nematoda</taxon>
        <taxon>Chromadorea</taxon>
        <taxon>Rhabditida</taxon>
        <taxon>Tylenchina</taxon>
        <taxon>Panagrolaimomorpha</taxon>
        <taxon>Strongyloidoidea</taxon>
        <taxon>Strongyloididae</taxon>
        <taxon>Strongyloides</taxon>
    </lineage>
</organism>
<evidence type="ECO:0000256" key="1">
    <source>
        <dbReference type="SAM" id="Coils"/>
    </source>
</evidence>
<sequence length="794" mass="92866">VIVDSFFPKRPGKQWTWAKPGAFSNNPFKRSHLKCLDYFSTNRKQLFDNVESVFFEKFNPTLSDHCLKFASIRCSLSWISYVKFSRVIQKKKYPFQTMDTVTTVADHIGGSFVMGDDNVDKLYDTLIQFYKKVAKNVTNEIVIKSRIPEDIQKLFGKRRELKVELAKFILNKNSVYSTKNIELNILNKLLRKELNNYLEKKKITKLRAEVEKGRGVKKVFKNLFNRKQAVPAPKDDIYKFYSELCGLSKEEKSRKRKHWKLYRNVKSFEPEILKVEVLKAINCLCLDYFLTNRKQLFDNVESVSFKKFNSTLSDNRLKIASIRCSISWIPYVKFSRVIQKKKDPFQTMDTVTAVADHLGGSLVMGDDNVNKLYDILIQFYKKVAKNVTNEIVIMSRIPEDIQKLFSKRRKLKIELAELTLNNSVFSTKNIELNILNKLLRRELNNYLEKEKITRLKAEVEKGRGVKKVFRNLFNRKQAVPVPKDDIYKFYSEHYGLSEEAKSRMRKYWKLGRNVKSFEPEILKDEVLKAINCSGKDKQPGLDEIDGYLLKYMAKSDKILDFITLLFNLYWKTMKFPKSWRLTKVALVFKKGSRQSIKNYRPISIISHVYKSFIRIWMGRVNNIVNPQIEFYQMGFREKRSCIDAISCLDNLISVRHEFNLPTILGFLDFSKAYDRVYKEMLFKILISSYNVPFHLVKILDGLYSSNYLMFDPEYGNKIKCRVWRGLKQGCPASPMLFNVILEFIYRNALLDDSLNPLSNFGVAVNELRVVKISYADDTTLIASSCDGFKEMLSA</sequence>
<reference evidence="4" key="1">
    <citation type="submission" date="2017-02" db="UniProtKB">
        <authorList>
            <consortium name="WormBaseParasite"/>
        </authorList>
    </citation>
    <scope>IDENTIFICATION</scope>
</reference>
<dbReference type="AlphaFoldDB" id="A0A0N5B5H5"/>
<dbReference type="SUPFAM" id="SSF56672">
    <property type="entry name" value="DNA/RNA polymerases"/>
    <property type="match status" value="1"/>
</dbReference>
<feature type="coiled-coil region" evidence="1">
    <location>
        <begin position="401"/>
        <end position="449"/>
    </location>
</feature>
<dbReference type="PROSITE" id="PS50878">
    <property type="entry name" value="RT_POL"/>
    <property type="match status" value="1"/>
</dbReference>
<dbReference type="InterPro" id="IPR000477">
    <property type="entry name" value="RT_dom"/>
</dbReference>
<name>A0A0N5B5H5_STREA</name>
<dbReference type="Pfam" id="PF00078">
    <property type="entry name" value="RVT_1"/>
    <property type="match status" value="1"/>
</dbReference>
<dbReference type="WBParaSite" id="SPAL_0000131800.1">
    <property type="protein sequence ID" value="SPAL_0000131800.1"/>
    <property type="gene ID" value="SPAL_0000131800"/>
</dbReference>
<keyword evidence="1" id="KW-0175">Coiled coil</keyword>
<accession>A0A0N5B5H5</accession>
<dbReference type="PANTHER" id="PTHR19446">
    <property type="entry name" value="REVERSE TRANSCRIPTASES"/>
    <property type="match status" value="1"/>
</dbReference>
<feature type="domain" description="Reverse transcriptase" evidence="2">
    <location>
        <begin position="568"/>
        <end position="794"/>
    </location>
</feature>
<dbReference type="STRING" id="174720.A0A0N5B5H5"/>
<dbReference type="Proteomes" id="UP000046392">
    <property type="component" value="Unplaced"/>
</dbReference>
<evidence type="ECO:0000313" key="3">
    <source>
        <dbReference type="Proteomes" id="UP000046392"/>
    </source>
</evidence>
<keyword evidence="3" id="KW-1185">Reference proteome</keyword>
<proteinExistence type="predicted"/>
<evidence type="ECO:0000259" key="2">
    <source>
        <dbReference type="PROSITE" id="PS50878"/>
    </source>
</evidence>
<protein>
    <submittedName>
        <fullName evidence="4">Reverse transcriptase domain-containing protein</fullName>
    </submittedName>
</protein>